<dbReference type="AlphaFoldDB" id="H5UPR9"/>
<keyword evidence="3" id="KW-1185">Reference proteome</keyword>
<dbReference type="EMBL" id="BAFE01000027">
    <property type="protein sequence ID" value="GAB47724.1"/>
    <property type="molecule type" value="Genomic_DNA"/>
</dbReference>
<dbReference type="STRING" id="1089455.MOPEL_029_00030"/>
<evidence type="ECO:0000256" key="1">
    <source>
        <dbReference type="SAM" id="MobiDB-lite"/>
    </source>
</evidence>
<reference evidence="2 3" key="1">
    <citation type="submission" date="2012-02" db="EMBL/GenBank/DDBJ databases">
        <title>Whole genome shotgun sequence of Mobilicoccus pelagius NBRC 104925.</title>
        <authorList>
            <person name="Yoshida Y."/>
            <person name="Hosoyama A."/>
            <person name="Tsuchikane K."/>
            <person name="Katsumata H."/>
            <person name="Yamazaki S."/>
            <person name="Fujita N."/>
        </authorList>
    </citation>
    <scope>NUCLEOTIDE SEQUENCE [LARGE SCALE GENOMIC DNA]</scope>
    <source>
        <strain evidence="2 3">NBRC 104925</strain>
    </source>
</reference>
<accession>H5UPR9</accession>
<name>H5UPR9_9MICO</name>
<dbReference type="Proteomes" id="UP000004367">
    <property type="component" value="Unassembled WGS sequence"/>
</dbReference>
<proteinExistence type="predicted"/>
<feature type="region of interest" description="Disordered" evidence="1">
    <location>
        <begin position="288"/>
        <end position="313"/>
    </location>
</feature>
<comment type="caution">
    <text evidence="2">The sequence shown here is derived from an EMBL/GenBank/DDBJ whole genome shotgun (WGS) entry which is preliminary data.</text>
</comment>
<sequence length="313" mass="35153">MERFIPDPLDRATIDRPTPAPTSTPRPRTQAELDAYIARHPRPTRDTYDGMYPLHQDMELTDEQVRLVLDYVREVDFHLPGAGPEEFLVVRWARYTGFQFLHEDLEAYAVGLWCTHPGMEDKHTFIRMSWGQLMGDPDAPRLPVNEPVLASDMMTLAPLRDTRTGPSRTGVDAYASDEGRPGVDFDLAVLERALQGVVDHHATGTGQELDHWWTPAVNWGVGLAGRYPRLKYFESRGELTPAQQARLAAFEAEAERIGAALDQLGLAHPAPVAARALEQAARAERGAFRPRLRIRNPRPAAPRAQPQNETWKS</sequence>
<feature type="region of interest" description="Disordered" evidence="1">
    <location>
        <begin position="1"/>
        <end position="28"/>
    </location>
</feature>
<protein>
    <submittedName>
        <fullName evidence="2">Uncharacterized protein</fullName>
    </submittedName>
</protein>
<organism evidence="2 3">
    <name type="scientific">Mobilicoccus pelagius NBRC 104925</name>
    <dbReference type="NCBI Taxonomy" id="1089455"/>
    <lineage>
        <taxon>Bacteria</taxon>
        <taxon>Bacillati</taxon>
        <taxon>Actinomycetota</taxon>
        <taxon>Actinomycetes</taxon>
        <taxon>Micrococcales</taxon>
        <taxon>Dermatophilaceae</taxon>
        <taxon>Mobilicoccus</taxon>
    </lineage>
</organism>
<evidence type="ECO:0000313" key="2">
    <source>
        <dbReference type="EMBL" id="GAB47724.1"/>
    </source>
</evidence>
<gene>
    <name evidence="2" type="ORF">MOPEL_029_00030</name>
</gene>
<feature type="compositionally biased region" description="Low complexity" evidence="1">
    <location>
        <begin position="297"/>
        <end position="306"/>
    </location>
</feature>
<dbReference type="RefSeq" id="WP_009481622.1">
    <property type="nucleotide sequence ID" value="NZ_BAFE01000027.1"/>
</dbReference>
<evidence type="ECO:0000313" key="3">
    <source>
        <dbReference type="Proteomes" id="UP000004367"/>
    </source>
</evidence>
<feature type="compositionally biased region" description="Basic and acidic residues" evidence="1">
    <location>
        <begin position="1"/>
        <end position="14"/>
    </location>
</feature>